<keyword evidence="1" id="KW-0812">Transmembrane</keyword>
<dbReference type="HOGENOM" id="CLU_1632955_0_0_10"/>
<sequence length="162" mass="18964">MKPNIHFSKTELLKKTVFSFEIAVLIIVGIIGLILVFNAGDDSNQTNILGLISVFLVVIVAWILALFVYRNYVLNDILKQLEKNNFVILEFTLSPTKIEFQKQQQAFILKTEDISLRNIDFVLEPTNRIKTKHKNRNKWKREARTYFYTPKVTQKLLDFTEK</sequence>
<evidence type="ECO:0000313" key="3">
    <source>
        <dbReference type="Proteomes" id="UP000006054"/>
    </source>
</evidence>
<organism evidence="2 3">
    <name type="scientific">Bernardetia litoralis (strain ATCC 23117 / DSM 6794 / NBRC 15988 / NCIMB 1366 / Fx l1 / Sio-4)</name>
    <name type="common">Flexibacter litoralis</name>
    <dbReference type="NCBI Taxonomy" id="880071"/>
    <lineage>
        <taxon>Bacteria</taxon>
        <taxon>Pseudomonadati</taxon>
        <taxon>Bacteroidota</taxon>
        <taxon>Cytophagia</taxon>
        <taxon>Cytophagales</taxon>
        <taxon>Bernardetiaceae</taxon>
        <taxon>Bernardetia</taxon>
    </lineage>
</organism>
<feature type="transmembrane region" description="Helical" evidence="1">
    <location>
        <begin position="48"/>
        <end position="69"/>
    </location>
</feature>
<keyword evidence="1" id="KW-1133">Transmembrane helix</keyword>
<keyword evidence="3" id="KW-1185">Reference proteome</keyword>
<reference evidence="3" key="1">
    <citation type="submission" date="2012-06" db="EMBL/GenBank/DDBJ databases">
        <title>The complete genome of Flexibacter litoralis DSM 6794.</title>
        <authorList>
            <person name="Lucas S."/>
            <person name="Copeland A."/>
            <person name="Lapidus A."/>
            <person name="Glavina del Rio T."/>
            <person name="Dalin E."/>
            <person name="Tice H."/>
            <person name="Bruce D."/>
            <person name="Goodwin L."/>
            <person name="Pitluck S."/>
            <person name="Peters L."/>
            <person name="Ovchinnikova G."/>
            <person name="Lu M."/>
            <person name="Kyrpides N."/>
            <person name="Mavromatis K."/>
            <person name="Ivanova N."/>
            <person name="Brettin T."/>
            <person name="Detter J.C."/>
            <person name="Han C."/>
            <person name="Larimer F."/>
            <person name="Land M."/>
            <person name="Hauser L."/>
            <person name="Markowitz V."/>
            <person name="Cheng J.-F."/>
            <person name="Hugenholtz P."/>
            <person name="Woyke T."/>
            <person name="Wu D."/>
            <person name="Spring S."/>
            <person name="Lang E."/>
            <person name="Kopitz M."/>
            <person name="Brambilla E."/>
            <person name="Klenk H.-P."/>
            <person name="Eisen J.A."/>
        </authorList>
    </citation>
    <scope>NUCLEOTIDE SEQUENCE [LARGE SCALE GENOMIC DNA]</scope>
    <source>
        <strain evidence="3">ATCC 23117 / DSM 6794 / NBRC 15988 / NCIMB 1366 / Sio-4</strain>
    </source>
</reference>
<evidence type="ECO:0000313" key="2">
    <source>
        <dbReference type="EMBL" id="AFM05142.1"/>
    </source>
</evidence>
<accession>I4AMF7</accession>
<protein>
    <submittedName>
        <fullName evidence="2">Uncharacterized protein</fullName>
    </submittedName>
</protein>
<dbReference type="RefSeq" id="WP_014798577.1">
    <property type="nucleotide sequence ID" value="NC_018018.1"/>
</dbReference>
<gene>
    <name evidence="2" type="ordered locus">Fleli_2789</name>
</gene>
<keyword evidence="1" id="KW-0472">Membrane</keyword>
<dbReference type="EMBL" id="CP003345">
    <property type="protein sequence ID" value="AFM05142.1"/>
    <property type="molecule type" value="Genomic_DNA"/>
</dbReference>
<evidence type="ECO:0000256" key="1">
    <source>
        <dbReference type="SAM" id="Phobius"/>
    </source>
</evidence>
<dbReference type="Proteomes" id="UP000006054">
    <property type="component" value="Chromosome"/>
</dbReference>
<dbReference type="AlphaFoldDB" id="I4AMF7"/>
<dbReference type="KEGG" id="fli:Fleli_2789"/>
<name>I4AMF7_BERLS</name>
<feature type="transmembrane region" description="Helical" evidence="1">
    <location>
        <begin position="12"/>
        <end position="36"/>
    </location>
</feature>
<proteinExistence type="predicted"/>